<evidence type="ECO:0000259" key="1">
    <source>
        <dbReference type="Pfam" id="PF07883"/>
    </source>
</evidence>
<dbReference type="Gene3D" id="2.60.120.10">
    <property type="entry name" value="Jelly Rolls"/>
    <property type="match status" value="1"/>
</dbReference>
<comment type="caution">
    <text evidence="2">The sequence shown here is derived from an EMBL/GenBank/DDBJ whole genome shotgun (WGS) entry which is preliminary data.</text>
</comment>
<gene>
    <name evidence="2" type="ORF">H7U22_01680</name>
</gene>
<dbReference type="InterPro" id="IPR053146">
    <property type="entry name" value="QDO-like"/>
</dbReference>
<accession>A0ABR7KM15</accession>
<dbReference type="EMBL" id="JACRYL010000001">
    <property type="protein sequence ID" value="MBC6109121.1"/>
    <property type="molecule type" value="Genomic_DNA"/>
</dbReference>
<dbReference type="PANTHER" id="PTHR36440:SF1">
    <property type="entry name" value="PUTATIVE (AFU_ORTHOLOGUE AFUA_8G07350)-RELATED"/>
    <property type="match status" value="1"/>
</dbReference>
<evidence type="ECO:0000313" key="2">
    <source>
        <dbReference type="EMBL" id="MBC6109121.1"/>
    </source>
</evidence>
<protein>
    <submittedName>
        <fullName evidence="2">Cupin domain-containing protein</fullName>
    </submittedName>
</protein>
<dbReference type="InterPro" id="IPR011051">
    <property type="entry name" value="RmlC_Cupin_sf"/>
</dbReference>
<dbReference type="Proteomes" id="UP000652755">
    <property type="component" value="Unassembled WGS sequence"/>
</dbReference>
<dbReference type="RefSeq" id="WP_187069603.1">
    <property type="nucleotide sequence ID" value="NZ_JBHRVK010000001.1"/>
</dbReference>
<feature type="domain" description="Cupin type-2" evidence="1">
    <location>
        <begin position="51"/>
        <end position="113"/>
    </location>
</feature>
<evidence type="ECO:0000313" key="3">
    <source>
        <dbReference type="Proteomes" id="UP000652755"/>
    </source>
</evidence>
<dbReference type="Pfam" id="PF07883">
    <property type="entry name" value="Cupin_2"/>
    <property type="match status" value="1"/>
</dbReference>
<keyword evidence="3" id="KW-1185">Reference proteome</keyword>
<reference evidence="2 3" key="1">
    <citation type="submission" date="2020-08" db="EMBL/GenBank/DDBJ databases">
        <authorList>
            <person name="Sun Q."/>
            <person name="Inoue M."/>
        </authorList>
    </citation>
    <scope>NUCLEOTIDE SEQUENCE [LARGE SCALE GENOMIC DNA]</scope>
    <source>
        <strain evidence="2 3">CCM 8938</strain>
    </source>
</reference>
<dbReference type="InterPro" id="IPR013096">
    <property type="entry name" value="Cupin_2"/>
</dbReference>
<proteinExistence type="predicted"/>
<dbReference type="PANTHER" id="PTHR36440">
    <property type="entry name" value="PUTATIVE (AFU_ORTHOLOGUE AFUA_8G07350)-RELATED"/>
    <property type="match status" value="1"/>
</dbReference>
<dbReference type="SUPFAM" id="SSF51182">
    <property type="entry name" value="RmlC-like cupins"/>
    <property type="match status" value="1"/>
</dbReference>
<name>A0ABR7KM15_9SPHI</name>
<dbReference type="InterPro" id="IPR014710">
    <property type="entry name" value="RmlC-like_jellyroll"/>
</dbReference>
<sequence>MMNMLNKLTTVNRKEGKNFSVVGDTYRIVITGKETNGEYAIIDMLVPSLGGPGPHAHPDIQEAFYILEGEIEITTEEGSYTATAGSFVNIPKGGLVHQFKNLSENLTHMLCIVTPAGMEEMFEEIGTPVEANVFLPPPEMNPELIKKFEAIAEKHGQKLYPPDYLKDK</sequence>
<organism evidence="2 3">
    <name type="scientific">Pedobacter fastidiosus</name>
    <dbReference type="NCBI Taxonomy" id="2765361"/>
    <lineage>
        <taxon>Bacteria</taxon>
        <taxon>Pseudomonadati</taxon>
        <taxon>Bacteroidota</taxon>
        <taxon>Sphingobacteriia</taxon>
        <taxon>Sphingobacteriales</taxon>
        <taxon>Sphingobacteriaceae</taxon>
        <taxon>Pedobacter</taxon>
    </lineage>
</organism>